<organism evidence="2 3">
    <name type="scientific">Bowmanella pacifica</name>
    <dbReference type="NCBI Taxonomy" id="502051"/>
    <lineage>
        <taxon>Bacteria</taxon>
        <taxon>Pseudomonadati</taxon>
        <taxon>Pseudomonadota</taxon>
        <taxon>Gammaproteobacteria</taxon>
        <taxon>Alteromonadales</taxon>
        <taxon>Alteromonadaceae</taxon>
        <taxon>Bowmanella</taxon>
    </lineage>
</organism>
<protein>
    <submittedName>
        <fullName evidence="2">Divalent cation transporter</fullName>
    </submittedName>
</protein>
<feature type="transmembrane region" description="Helical" evidence="1">
    <location>
        <begin position="187"/>
        <end position="204"/>
    </location>
</feature>
<keyword evidence="1" id="KW-0472">Membrane</keyword>
<name>A0A917YTN7_9ALTE</name>
<evidence type="ECO:0000256" key="1">
    <source>
        <dbReference type="SAM" id="Phobius"/>
    </source>
</evidence>
<proteinExistence type="predicted"/>
<accession>A0A917YTN7</accession>
<dbReference type="Proteomes" id="UP000606935">
    <property type="component" value="Unassembled WGS sequence"/>
</dbReference>
<feature type="transmembrane region" description="Helical" evidence="1">
    <location>
        <begin position="6"/>
        <end position="27"/>
    </location>
</feature>
<feature type="transmembrane region" description="Helical" evidence="1">
    <location>
        <begin position="159"/>
        <end position="181"/>
    </location>
</feature>
<evidence type="ECO:0000313" key="3">
    <source>
        <dbReference type="Proteomes" id="UP000606935"/>
    </source>
</evidence>
<dbReference type="RefSeq" id="WP_308422476.1">
    <property type="nucleotide sequence ID" value="NZ_BMLS01000001.1"/>
</dbReference>
<keyword evidence="3" id="KW-1185">Reference proteome</keyword>
<reference evidence="2" key="2">
    <citation type="submission" date="2020-09" db="EMBL/GenBank/DDBJ databases">
        <authorList>
            <person name="Sun Q."/>
            <person name="Zhou Y."/>
        </authorList>
    </citation>
    <scope>NUCLEOTIDE SEQUENCE</scope>
    <source>
        <strain evidence="2">CGMCC 1.7086</strain>
    </source>
</reference>
<sequence>MTELGLAMQLALVAGLAIPLGGWLASIENFRTGWLEREFRHFVIALGGGVLLGAVALVLIPEGVGQLQQAYWALPVFVAGGVSFFFLERLLGVRKREAPQLTGMLLDFIPEAIALGGLLATGSKQALLLALLIGAQNLPEGFNGYRELVGLSNRKPSQVLGFMLVLALLGPIAALTGYLWLADFPGALGFIMLFASGGILYLVFQDIAPQAHLQKHWAPPLGAVLGFAIAMSGQMLQHL</sequence>
<keyword evidence="1" id="KW-0812">Transmembrane</keyword>
<comment type="caution">
    <text evidence="2">The sequence shown here is derived from an EMBL/GenBank/DDBJ whole genome shotgun (WGS) entry which is preliminary data.</text>
</comment>
<feature type="transmembrane region" description="Helical" evidence="1">
    <location>
        <begin position="39"/>
        <end position="60"/>
    </location>
</feature>
<feature type="transmembrane region" description="Helical" evidence="1">
    <location>
        <begin position="72"/>
        <end position="91"/>
    </location>
</feature>
<evidence type="ECO:0000313" key="2">
    <source>
        <dbReference type="EMBL" id="GGO63979.1"/>
    </source>
</evidence>
<feature type="transmembrane region" description="Helical" evidence="1">
    <location>
        <begin position="216"/>
        <end position="236"/>
    </location>
</feature>
<gene>
    <name evidence="2" type="primary">gufA</name>
    <name evidence="2" type="ORF">GCM10010982_02300</name>
</gene>
<keyword evidence="1" id="KW-1133">Transmembrane helix</keyword>
<dbReference type="AlphaFoldDB" id="A0A917YTN7"/>
<reference evidence="2" key="1">
    <citation type="journal article" date="2014" name="Int. J. Syst. Evol. Microbiol.">
        <title>Complete genome sequence of Corynebacterium casei LMG S-19264T (=DSM 44701T), isolated from a smear-ripened cheese.</title>
        <authorList>
            <consortium name="US DOE Joint Genome Institute (JGI-PGF)"/>
            <person name="Walter F."/>
            <person name="Albersmeier A."/>
            <person name="Kalinowski J."/>
            <person name="Ruckert C."/>
        </authorList>
    </citation>
    <scope>NUCLEOTIDE SEQUENCE</scope>
    <source>
        <strain evidence="2">CGMCC 1.7086</strain>
    </source>
</reference>
<dbReference type="EMBL" id="BMLS01000001">
    <property type="protein sequence ID" value="GGO63979.1"/>
    <property type="molecule type" value="Genomic_DNA"/>
</dbReference>